<comment type="caution">
    <text evidence="7">The sequence shown here is derived from an EMBL/GenBank/DDBJ whole genome shotgun (WGS) entry which is preliminary data.</text>
</comment>
<keyword evidence="4 6" id="KW-1133">Transmembrane helix</keyword>
<dbReference type="AlphaFoldDB" id="A0A1G1WBU1"/>
<evidence type="ECO:0000256" key="6">
    <source>
        <dbReference type="SAM" id="Phobius"/>
    </source>
</evidence>
<proteinExistence type="predicted"/>
<feature type="transmembrane region" description="Helical" evidence="6">
    <location>
        <begin position="82"/>
        <end position="99"/>
    </location>
</feature>
<comment type="subcellular location">
    <subcellularLocation>
        <location evidence="1">Membrane</location>
        <topology evidence="1">Multi-pass membrane protein</topology>
    </subcellularLocation>
</comment>
<evidence type="ECO:0000313" key="8">
    <source>
        <dbReference type="Proteomes" id="UP000178162"/>
    </source>
</evidence>
<feature type="transmembrane region" description="Helical" evidence="6">
    <location>
        <begin position="145"/>
        <end position="164"/>
    </location>
</feature>
<dbReference type="GO" id="GO:0034755">
    <property type="term" value="P:iron ion transmembrane transport"/>
    <property type="evidence" value="ECO:0007669"/>
    <property type="project" value="TreeGrafter"/>
</dbReference>
<feature type="transmembrane region" description="Helical" evidence="6">
    <location>
        <begin position="238"/>
        <end position="262"/>
    </location>
</feature>
<protein>
    <submittedName>
        <fullName evidence="7">Iron transporter</fullName>
    </submittedName>
</protein>
<evidence type="ECO:0000256" key="2">
    <source>
        <dbReference type="ARBA" id="ARBA00022448"/>
    </source>
</evidence>
<keyword evidence="5 6" id="KW-0472">Membrane</keyword>
<dbReference type="EMBL" id="MHCR01000023">
    <property type="protein sequence ID" value="OGY25135.1"/>
    <property type="molecule type" value="Genomic_DNA"/>
</dbReference>
<gene>
    <name evidence="7" type="ORF">A2134_00490</name>
</gene>
<feature type="transmembrane region" description="Helical" evidence="6">
    <location>
        <begin position="288"/>
        <end position="311"/>
    </location>
</feature>
<feature type="transmembrane region" description="Helical" evidence="6">
    <location>
        <begin position="357"/>
        <end position="377"/>
    </location>
</feature>
<feature type="transmembrane region" description="Helical" evidence="6">
    <location>
        <begin position="119"/>
        <end position="138"/>
    </location>
</feature>
<accession>A0A1G1WBU1</accession>
<dbReference type="InterPro" id="IPR001046">
    <property type="entry name" value="NRAMP_fam"/>
</dbReference>
<evidence type="ECO:0000256" key="5">
    <source>
        <dbReference type="ARBA" id="ARBA00023136"/>
    </source>
</evidence>
<sequence length="416" mass="46014">MFKRLKKFWNILGPGVITGASDDDPSGITTYSIAGAQSQYSTLWTSLFTFPLMSAIQEMAARIGLVTGHGLVGLMRIHYPKFLMLSIALLVIVANTINIGADLGGMAAASNLIFNLNPIIYGFIYTFLIIITMIYIPYHTFSRYLKWLTFALFTYVLTAIIVNQNWLEIIFNTIVPKISLEPKYLTLIVAIFGTTISPYLFFWQANEEVEEIEEENKVKKLKRHIVTKHELKNMREDVTLGMFFSNLVMFFIIATTASTLFANNIHTIETADQAARALRPLAGDASSFLFTLGIVGTGLLAIPVLAGSAAYALSEAFGWNEGLNKKFREAKAFYIVIIASTILGFLMNLLNINPFRALFYTAVLYGILSPILILLLLHIANKTSIMGKHTNGPISNILGGLGFLIMSAAVIVLLVI</sequence>
<dbReference type="Proteomes" id="UP000178162">
    <property type="component" value="Unassembled WGS sequence"/>
</dbReference>
<feature type="transmembrane region" description="Helical" evidence="6">
    <location>
        <begin position="184"/>
        <end position="202"/>
    </location>
</feature>
<evidence type="ECO:0000256" key="1">
    <source>
        <dbReference type="ARBA" id="ARBA00004141"/>
    </source>
</evidence>
<feature type="transmembrane region" description="Helical" evidence="6">
    <location>
        <begin position="332"/>
        <end position="351"/>
    </location>
</feature>
<dbReference type="PANTHER" id="PTHR11706:SF33">
    <property type="entry name" value="NATURAL RESISTANCE-ASSOCIATED MACROPHAGE PROTEIN 2"/>
    <property type="match status" value="1"/>
</dbReference>
<dbReference type="Pfam" id="PF01566">
    <property type="entry name" value="Nramp"/>
    <property type="match status" value="1"/>
</dbReference>
<evidence type="ECO:0000256" key="3">
    <source>
        <dbReference type="ARBA" id="ARBA00022692"/>
    </source>
</evidence>
<feature type="transmembrane region" description="Helical" evidence="6">
    <location>
        <begin position="397"/>
        <end position="415"/>
    </location>
</feature>
<keyword evidence="3 6" id="KW-0812">Transmembrane</keyword>
<evidence type="ECO:0000256" key="4">
    <source>
        <dbReference type="ARBA" id="ARBA00022989"/>
    </source>
</evidence>
<dbReference type="GO" id="GO:0015086">
    <property type="term" value="F:cadmium ion transmembrane transporter activity"/>
    <property type="evidence" value="ECO:0007669"/>
    <property type="project" value="TreeGrafter"/>
</dbReference>
<keyword evidence="2" id="KW-0813">Transport</keyword>
<dbReference type="GO" id="GO:0005886">
    <property type="term" value="C:plasma membrane"/>
    <property type="evidence" value="ECO:0007669"/>
    <property type="project" value="TreeGrafter"/>
</dbReference>
<name>A0A1G1WBU1_9BACT</name>
<organism evidence="7 8">
    <name type="scientific">Candidatus Woykebacteria bacterium RBG_16_39_9b</name>
    <dbReference type="NCBI Taxonomy" id="1802595"/>
    <lineage>
        <taxon>Bacteria</taxon>
        <taxon>Candidatus Woykeibacteriota</taxon>
    </lineage>
</organism>
<dbReference type="GO" id="GO:0005384">
    <property type="term" value="F:manganese ion transmembrane transporter activity"/>
    <property type="evidence" value="ECO:0007669"/>
    <property type="project" value="TreeGrafter"/>
</dbReference>
<dbReference type="PANTHER" id="PTHR11706">
    <property type="entry name" value="SOLUTE CARRIER PROTEIN FAMILY 11 MEMBER"/>
    <property type="match status" value="1"/>
</dbReference>
<reference evidence="7 8" key="1">
    <citation type="journal article" date="2016" name="Nat. Commun.">
        <title>Thousands of microbial genomes shed light on interconnected biogeochemical processes in an aquifer system.</title>
        <authorList>
            <person name="Anantharaman K."/>
            <person name="Brown C.T."/>
            <person name="Hug L.A."/>
            <person name="Sharon I."/>
            <person name="Castelle C.J."/>
            <person name="Probst A.J."/>
            <person name="Thomas B.C."/>
            <person name="Singh A."/>
            <person name="Wilkins M.J."/>
            <person name="Karaoz U."/>
            <person name="Brodie E.L."/>
            <person name="Williams K.H."/>
            <person name="Hubbard S.S."/>
            <person name="Banfield J.F."/>
        </authorList>
    </citation>
    <scope>NUCLEOTIDE SEQUENCE [LARGE SCALE GENOMIC DNA]</scope>
</reference>
<evidence type="ECO:0000313" key="7">
    <source>
        <dbReference type="EMBL" id="OGY25135.1"/>
    </source>
</evidence>
<dbReference type="STRING" id="1802595.A2134_00490"/>